<dbReference type="GO" id="GO:0009089">
    <property type="term" value="P:lysine biosynthetic process via diaminopimelate"/>
    <property type="evidence" value="ECO:0007669"/>
    <property type="project" value="TreeGrafter"/>
</dbReference>
<keyword evidence="3" id="KW-0808">Transferase</keyword>
<reference evidence="3 4" key="1">
    <citation type="submission" date="2018-06" db="EMBL/GenBank/DDBJ databases">
        <authorList>
            <consortium name="Pathogen Informatics"/>
            <person name="Doyle S."/>
        </authorList>
    </citation>
    <scope>NUCLEOTIDE SEQUENCE [LARGE SCALE GENOMIC DNA]</scope>
    <source>
        <strain evidence="3 4">NCTC11872</strain>
    </source>
</reference>
<dbReference type="GO" id="GO:0009090">
    <property type="term" value="P:homoserine biosynthetic process"/>
    <property type="evidence" value="ECO:0007669"/>
    <property type="project" value="TreeGrafter"/>
</dbReference>
<evidence type="ECO:0000256" key="1">
    <source>
        <dbReference type="ARBA" id="ARBA00010122"/>
    </source>
</evidence>
<dbReference type="AlphaFoldDB" id="A0A2X1PLU0"/>
<name>A0A2X1PLU0_HAEIF</name>
<gene>
    <name evidence="3" type="primary">thrA_4</name>
    <name evidence="3" type="ORF">NCTC11872_00567</name>
</gene>
<dbReference type="EMBL" id="UASK01000004">
    <property type="protein sequence ID" value="SPX40984.1"/>
    <property type="molecule type" value="Genomic_DNA"/>
</dbReference>
<protein>
    <submittedName>
        <fullName evidence="3">Fused aspartokinase I and homoserine dehydrogenase I</fullName>
    </submittedName>
</protein>
<dbReference type="InterPro" id="IPR036393">
    <property type="entry name" value="AceGlu_kinase-like_sf"/>
</dbReference>
<accession>A0A2X1PLU0</accession>
<dbReference type="Gene3D" id="3.40.1160.10">
    <property type="entry name" value="Acetylglutamate kinase-like"/>
    <property type="match status" value="1"/>
</dbReference>
<dbReference type="GO" id="GO:0005829">
    <property type="term" value="C:cytosol"/>
    <property type="evidence" value="ECO:0007669"/>
    <property type="project" value="TreeGrafter"/>
</dbReference>
<evidence type="ECO:0000313" key="4">
    <source>
        <dbReference type="Proteomes" id="UP000249936"/>
    </source>
</evidence>
<dbReference type="GO" id="GO:0004072">
    <property type="term" value="F:aspartate kinase activity"/>
    <property type="evidence" value="ECO:0007669"/>
    <property type="project" value="TreeGrafter"/>
</dbReference>
<dbReference type="SUPFAM" id="SSF53633">
    <property type="entry name" value="Carbamate kinase-like"/>
    <property type="match status" value="1"/>
</dbReference>
<comment type="similarity">
    <text evidence="1">Belongs to the aspartokinase family.</text>
</comment>
<proteinExistence type="inferred from homology"/>
<dbReference type="Pfam" id="PF00696">
    <property type="entry name" value="AA_kinase"/>
    <property type="match status" value="1"/>
</dbReference>
<dbReference type="PANTHER" id="PTHR21499">
    <property type="entry name" value="ASPARTATE KINASE"/>
    <property type="match status" value="1"/>
</dbReference>
<organism evidence="3 4">
    <name type="scientific">Haemophilus influenzae</name>
    <dbReference type="NCBI Taxonomy" id="727"/>
    <lineage>
        <taxon>Bacteria</taxon>
        <taxon>Pseudomonadati</taxon>
        <taxon>Pseudomonadota</taxon>
        <taxon>Gammaproteobacteria</taxon>
        <taxon>Pasteurellales</taxon>
        <taxon>Pasteurellaceae</taxon>
        <taxon>Haemophilus</taxon>
    </lineage>
</organism>
<feature type="domain" description="Aspartate/glutamate/uridylate kinase" evidence="2">
    <location>
        <begin position="2"/>
        <end position="73"/>
    </location>
</feature>
<sequence length="82" mass="8895">MLGRNGSDYSAACLAACLGASVCEIWTDVDGVYTCDPRLVPDARLLPTLSYREAMELSYFGAKVIHPRTIGPIVATKYSLCH</sequence>
<evidence type="ECO:0000259" key="2">
    <source>
        <dbReference type="Pfam" id="PF00696"/>
    </source>
</evidence>
<dbReference type="PANTHER" id="PTHR21499:SF59">
    <property type="entry name" value="ASPARTOKINASE"/>
    <property type="match status" value="1"/>
</dbReference>
<dbReference type="Proteomes" id="UP000249936">
    <property type="component" value="Unassembled WGS sequence"/>
</dbReference>
<keyword evidence="3" id="KW-0418">Kinase</keyword>
<evidence type="ECO:0000313" key="3">
    <source>
        <dbReference type="EMBL" id="SPX40984.1"/>
    </source>
</evidence>
<dbReference type="InterPro" id="IPR001048">
    <property type="entry name" value="Asp/Glu/Uridylate_kinase"/>
</dbReference>